<comment type="caution">
    <text evidence="1">The sequence shown here is derived from an EMBL/GenBank/DDBJ whole genome shotgun (WGS) entry which is preliminary data.</text>
</comment>
<dbReference type="RefSeq" id="WP_217857543.1">
    <property type="nucleotide sequence ID" value="NZ_JAHSTV010000008.1"/>
</dbReference>
<dbReference type="EMBL" id="JAHSTV010000008">
    <property type="protein sequence ID" value="MBV4465365.1"/>
    <property type="molecule type" value="Genomic_DNA"/>
</dbReference>
<evidence type="ECO:0000313" key="2">
    <source>
        <dbReference type="Proteomes" id="UP000886900"/>
    </source>
</evidence>
<sequence>MWLFDNGFLRLFAQPSEQAFLLTSRSWGLLVVVGTKHGGRLSHGSDAPKSASAINNSMQNRLRFIQLVHAQHFVEVPTAPQRLINTKDWNGIVGENAEFS</sequence>
<organism evidence="1 2">
    <name type="scientific">Pseudomonas farris</name>
    <dbReference type="NCBI Taxonomy" id="2841207"/>
    <lineage>
        <taxon>Bacteria</taxon>
        <taxon>Pseudomonadati</taxon>
        <taxon>Pseudomonadota</taxon>
        <taxon>Gammaproteobacteria</taxon>
        <taxon>Pseudomonadales</taxon>
        <taxon>Pseudomonadaceae</taxon>
        <taxon>Pseudomonas</taxon>
    </lineage>
</organism>
<reference evidence="1" key="1">
    <citation type="submission" date="2021-06" db="EMBL/GenBank/DDBJ databases">
        <title>Updating the genus Pseudomonas: Description of 43 new species and partition of the Pseudomonas putida group.</title>
        <authorList>
            <person name="Girard L."/>
            <person name="Lood C."/>
            <person name="Vandamme P."/>
            <person name="Rokni-Zadeh H."/>
            <person name="Van Noort V."/>
            <person name="Hofte M."/>
            <person name="Lavigne R."/>
            <person name="De Mot R."/>
        </authorList>
    </citation>
    <scope>NUCLEOTIDE SEQUENCE</scope>
    <source>
        <strain evidence="1">SWRI79</strain>
    </source>
</reference>
<keyword evidence="2" id="KW-1185">Reference proteome</keyword>
<proteinExistence type="predicted"/>
<gene>
    <name evidence="1" type="ORF">KVG95_18730</name>
</gene>
<accession>A0ABS6PY27</accession>
<name>A0ABS6PY27_9PSED</name>
<evidence type="ECO:0000313" key="1">
    <source>
        <dbReference type="EMBL" id="MBV4465365.1"/>
    </source>
</evidence>
<dbReference type="Proteomes" id="UP000886900">
    <property type="component" value="Unassembled WGS sequence"/>
</dbReference>
<protein>
    <submittedName>
        <fullName evidence="1">Uncharacterized protein</fullName>
    </submittedName>
</protein>